<feature type="compositionally biased region" description="Basic residues" evidence="11">
    <location>
        <begin position="354"/>
        <end position="368"/>
    </location>
</feature>
<dbReference type="GO" id="GO:0005634">
    <property type="term" value="C:nucleus"/>
    <property type="evidence" value="ECO:0007669"/>
    <property type="project" value="UniProtKB-SubCell"/>
</dbReference>
<dbReference type="FunFam" id="1.10.10.10:FF:000010">
    <property type="entry name" value="Forkhead box P2 isoform B"/>
    <property type="match status" value="1"/>
</dbReference>
<keyword evidence="2" id="KW-0678">Repressor</keyword>
<evidence type="ECO:0000259" key="12">
    <source>
        <dbReference type="PROSITE" id="PS50039"/>
    </source>
</evidence>
<dbReference type="GO" id="GO:0000978">
    <property type="term" value="F:RNA polymerase II cis-regulatory region sequence-specific DNA binding"/>
    <property type="evidence" value="ECO:0007669"/>
    <property type="project" value="TreeGrafter"/>
</dbReference>
<gene>
    <name evidence="13" type="primary">foxp4</name>
</gene>
<dbReference type="AlphaFoldDB" id="A0A8P4FWT3"/>
<dbReference type="PROSITE" id="PS00658">
    <property type="entry name" value="FORK_HEAD_2"/>
    <property type="match status" value="1"/>
</dbReference>
<keyword evidence="6" id="KW-0805">Transcription regulation</keyword>
<dbReference type="SMART" id="SM00339">
    <property type="entry name" value="FH"/>
    <property type="match status" value="1"/>
</dbReference>
<dbReference type="Gene3D" id="1.20.5.340">
    <property type="match status" value="1"/>
</dbReference>
<evidence type="ECO:0000256" key="10">
    <source>
        <dbReference type="PROSITE-ProRule" id="PRU00089"/>
    </source>
</evidence>
<protein>
    <submittedName>
        <fullName evidence="13">Forkhead box P4</fullName>
    </submittedName>
</protein>
<keyword evidence="7 10" id="KW-0238">DNA-binding</keyword>
<accession>A0A8P4FWT3</accession>
<evidence type="ECO:0000256" key="1">
    <source>
        <dbReference type="ARBA" id="ARBA00004123"/>
    </source>
</evidence>
<keyword evidence="14" id="KW-1185">Reference proteome</keyword>
<evidence type="ECO:0000256" key="11">
    <source>
        <dbReference type="SAM" id="MobiDB-lite"/>
    </source>
</evidence>
<sequence length="636" mass="69606">MMVESASETIRTTPSNQNGVSSLSSQSDGGGGREGGSNGDTNGEISPVDLLHLQQQQALQAARQFLLQQASGLNSPGSNEVKQSPVQVPVSMAMMSPQMITPQQMQQILSPPQLQALLQQQQALMLQQQLGSKQLAFQQQLIQMQQLQQQHILNLQRQGLVPLQPTATMQSLQQAMCPSDLQQLWKEVSGVQSSEDALKQAEGLDLSTNSSNSTSAFAKAASAHIPLHSLVNGQSHTPKRDSHEEHAGSHPLYGHGECKWPGCEALCEDMGQFIKHLNNEHALDDRSTAQCRVQMQVVQQLEIQVSHPVNGSNLSERDSEAYPEGLPHPPTSAATPITPLRQGPSVISSSSLHSHSHSHTHGVGPIRRRNSDKYCTPIASELAQNCEFYKNADVRPPFTYASLIRHAILESPDRQLTLNEIYNWFTRKFAYFRRNTATWKNAVRHNLSLHKCFVRVENVKGAVWTVDEVEYQKRRPPKMTGALAEVTSFHICAQSVISPPPLCVCVCRSPTLVKNMISGLGFGSLNASYQAALAESSLSLLNSPSLLTPPSAASLNMLHVGHDDVSSTVEQVNSNGSCSPTLSPQQYSHPVHVKEEPTEVEEDSRPVSLLAGVTHSLPLPSDERDLEEDLPTEELE</sequence>
<evidence type="ECO:0000313" key="14">
    <source>
        <dbReference type="Proteomes" id="UP000694389"/>
    </source>
</evidence>
<dbReference type="GO" id="GO:0008270">
    <property type="term" value="F:zinc ion binding"/>
    <property type="evidence" value="ECO:0007669"/>
    <property type="project" value="UniProtKB-KW"/>
</dbReference>
<dbReference type="PANTHER" id="PTHR45796">
    <property type="entry name" value="FORKHEAD BOX P, ISOFORM C"/>
    <property type="match status" value="1"/>
</dbReference>
<dbReference type="InterPro" id="IPR036388">
    <property type="entry name" value="WH-like_DNA-bd_sf"/>
</dbReference>
<reference evidence="13" key="1">
    <citation type="submission" date="2025-08" db="UniProtKB">
        <authorList>
            <consortium name="Ensembl"/>
        </authorList>
    </citation>
    <scope>IDENTIFICATION</scope>
</reference>
<keyword evidence="9 10" id="KW-0539">Nucleus</keyword>
<feature type="domain" description="Fork-head" evidence="12">
    <location>
        <begin position="395"/>
        <end position="468"/>
    </location>
</feature>
<feature type="compositionally biased region" description="Acidic residues" evidence="11">
    <location>
        <begin position="624"/>
        <end position="636"/>
    </location>
</feature>
<evidence type="ECO:0000256" key="8">
    <source>
        <dbReference type="ARBA" id="ARBA00023163"/>
    </source>
</evidence>
<dbReference type="CDD" id="cd20067">
    <property type="entry name" value="FH_FOXP4"/>
    <property type="match status" value="1"/>
</dbReference>
<evidence type="ECO:0000256" key="5">
    <source>
        <dbReference type="ARBA" id="ARBA00022833"/>
    </source>
</evidence>
<organism evidence="13 14">
    <name type="scientific">Dicentrarchus labrax</name>
    <name type="common">European seabass</name>
    <name type="synonym">Morone labrax</name>
    <dbReference type="NCBI Taxonomy" id="13489"/>
    <lineage>
        <taxon>Eukaryota</taxon>
        <taxon>Metazoa</taxon>
        <taxon>Chordata</taxon>
        <taxon>Craniata</taxon>
        <taxon>Vertebrata</taxon>
        <taxon>Euteleostomi</taxon>
        <taxon>Actinopterygii</taxon>
        <taxon>Neopterygii</taxon>
        <taxon>Teleostei</taxon>
        <taxon>Neoteleostei</taxon>
        <taxon>Acanthomorphata</taxon>
        <taxon>Eupercaria</taxon>
        <taxon>Moronidae</taxon>
        <taxon>Dicentrarchus</taxon>
    </lineage>
</organism>
<dbReference type="InterPro" id="IPR030456">
    <property type="entry name" value="TF_fork_head_CS_2"/>
</dbReference>
<feature type="compositionally biased region" description="Polar residues" evidence="11">
    <location>
        <begin position="1"/>
        <end position="18"/>
    </location>
</feature>
<evidence type="ECO:0000256" key="4">
    <source>
        <dbReference type="ARBA" id="ARBA00022771"/>
    </source>
</evidence>
<keyword evidence="3" id="KW-0479">Metal-binding</keyword>
<feature type="region of interest" description="Disordered" evidence="11">
    <location>
        <begin position="309"/>
        <end position="368"/>
    </location>
</feature>
<evidence type="ECO:0000256" key="7">
    <source>
        <dbReference type="ARBA" id="ARBA00023125"/>
    </source>
</evidence>
<dbReference type="PROSITE" id="PS50039">
    <property type="entry name" value="FORK_HEAD_3"/>
    <property type="match status" value="1"/>
</dbReference>
<evidence type="ECO:0000256" key="2">
    <source>
        <dbReference type="ARBA" id="ARBA00022491"/>
    </source>
</evidence>
<name>A0A8P4FWT3_DICLA</name>
<dbReference type="Pfam" id="PF00250">
    <property type="entry name" value="Forkhead"/>
    <property type="match status" value="1"/>
</dbReference>
<dbReference type="PRINTS" id="PR00053">
    <property type="entry name" value="FORKHEAD"/>
</dbReference>
<dbReference type="Pfam" id="PF16159">
    <property type="entry name" value="FOXP-CC"/>
    <property type="match status" value="1"/>
</dbReference>
<dbReference type="InterPro" id="IPR001766">
    <property type="entry name" value="Fork_head_dom"/>
</dbReference>
<evidence type="ECO:0000256" key="6">
    <source>
        <dbReference type="ARBA" id="ARBA00023015"/>
    </source>
</evidence>
<dbReference type="Gene3D" id="1.10.10.10">
    <property type="entry name" value="Winged helix-like DNA-binding domain superfamily/Winged helix DNA-binding domain"/>
    <property type="match status" value="1"/>
</dbReference>
<comment type="subcellular location">
    <subcellularLocation>
        <location evidence="1 10">Nucleus</location>
    </subcellularLocation>
</comment>
<feature type="compositionally biased region" description="Polar residues" evidence="11">
    <location>
        <begin position="569"/>
        <end position="588"/>
    </location>
</feature>
<dbReference type="SUPFAM" id="SSF46785">
    <property type="entry name" value="Winged helix' DNA-binding domain"/>
    <property type="match status" value="1"/>
</dbReference>
<dbReference type="InterPro" id="IPR047414">
    <property type="entry name" value="FH_FOXP4"/>
</dbReference>
<evidence type="ECO:0000313" key="13">
    <source>
        <dbReference type="Ensembl" id="ENSDLAP00005066115.1"/>
    </source>
</evidence>
<dbReference type="PANTHER" id="PTHR45796:SF7">
    <property type="entry name" value="FORKHEAD BOX PROTEIN P4"/>
    <property type="match status" value="1"/>
</dbReference>
<feature type="region of interest" description="Disordered" evidence="11">
    <location>
        <begin position="569"/>
        <end position="636"/>
    </location>
</feature>
<dbReference type="InterPro" id="IPR036390">
    <property type="entry name" value="WH_DNA-bd_sf"/>
</dbReference>
<proteinExistence type="predicted"/>
<keyword evidence="8" id="KW-0804">Transcription</keyword>
<dbReference type="InterPro" id="IPR032354">
    <property type="entry name" value="FOXP-CC"/>
</dbReference>
<dbReference type="GeneTree" id="ENSGT00940000158700"/>
<dbReference type="GO" id="GO:0001227">
    <property type="term" value="F:DNA-binding transcription repressor activity, RNA polymerase II-specific"/>
    <property type="evidence" value="ECO:0007669"/>
    <property type="project" value="TreeGrafter"/>
</dbReference>
<feature type="region of interest" description="Disordered" evidence="11">
    <location>
        <begin position="1"/>
        <end position="45"/>
    </location>
</feature>
<keyword evidence="4" id="KW-0863">Zinc-finger</keyword>
<dbReference type="InterPro" id="IPR050998">
    <property type="entry name" value="FOXP"/>
</dbReference>
<keyword evidence="5" id="KW-0862">Zinc</keyword>
<evidence type="ECO:0000256" key="9">
    <source>
        <dbReference type="ARBA" id="ARBA00023242"/>
    </source>
</evidence>
<reference evidence="13" key="2">
    <citation type="submission" date="2025-09" db="UniProtKB">
        <authorList>
            <consortium name="Ensembl"/>
        </authorList>
    </citation>
    <scope>IDENTIFICATION</scope>
</reference>
<dbReference type="Ensembl" id="ENSDLAT00005077773.1">
    <property type="protein sequence ID" value="ENSDLAP00005066115.1"/>
    <property type="gene ID" value="ENSDLAG00005000527.2"/>
</dbReference>
<feature type="DNA-binding region" description="Fork-head" evidence="10">
    <location>
        <begin position="395"/>
        <end position="468"/>
    </location>
</feature>
<dbReference type="Proteomes" id="UP000694389">
    <property type="component" value="Unassembled WGS sequence"/>
</dbReference>
<feature type="compositionally biased region" description="Gly residues" evidence="11">
    <location>
        <begin position="28"/>
        <end position="38"/>
    </location>
</feature>
<evidence type="ECO:0000256" key="3">
    <source>
        <dbReference type="ARBA" id="ARBA00022723"/>
    </source>
</evidence>